<dbReference type="PANTHER" id="PTHR46599">
    <property type="entry name" value="PIGGYBAC TRANSPOSABLE ELEMENT-DERIVED PROTEIN 4"/>
    <property type="match status" value="1"/>
</dbReference>
<dbReference type="Pfam" id="PF13843">
    <property type="entry name" value="DDE_Tnp_1_7"/>
    <property type="match status" value="1"/>
</dbReference>
<keyword evidence="5" id="KW-1185">Reference proteome</keyword>
<gene>
    <name evidence="4" type="ORF">QE152_g39520</name>
</gene>
<feature type="region of interest" description="Disordered" evidence="1">
    <location>
        <begin position="46"/>
        <end position="115"/>
    </location>
</feature>
<name>A0AAW1HUJ5_POPJA</name>
<organism evidence="4 5">
    <name type="scientific">Popillia japonica</name>
    <name type="common">Japanese beetle</name>
    <dbReference type="NCBI Taxonomy" id="7064"/>
    <lineage>
        <taxon>Eukaryota</taxon>
        <taxon>Metazoa</taxon>
        <taxon>Ecdysozoa</taxon>
        <taxon>Arthropoda</taxon>
        <taxon>Hexapoda</taxon>
        <taxon>Insecta</taxon>
        <taxon>Pterygota</taxon>
        <taxon>Neoptera</taxon>
        <taxon>Endopterygota</taxon>
        <taxon>Coleoptera</taxon>
        <taxon>Polyphaga</taxon>
        <taxon>Scarabaeiformia</taxon>
        <taxon>Scarabaeidae</taxon>
        <taxon>Rutelinae</taxon>
        <taxon>Popillia</taxon>
    </lineage>
</organism>
<dbReference type="PANTHER" id="PTHR46599:SF3">
    <property type="entry name" value="PIGGYBAC TRANSPOSABLE ELEMENT-DERIVED PROTEIN 4"/>
    <property type="match status" value="1"/>
</dbReference>
<dbReference type="Proteomes" id="UP001458880">
    <property type="component" value="Unassembled WGS sequence"/>
</dbReference>
<protein>
    <submittedName>
        <fullName evidence="4">Transposase IS4</fullName>
    </submittedName>
</protein>
<dbReference type="Pfam" id="PF13842">
    <property type="entry name" value="zf-Tnp_2"/>
    <property type="match status" value="1"/>
</dbReference>
<feature type="compositionally biased region" description="Basic and acidic residues" evidence="1">
    <location>
        <begin position="60"/>
        <end position="76"/>
    </location>
</feature>
<feature type="region of interest" description="Disordered" evidence="1">
    <location>
        <begin position="1"/>
        <end position="26"/>
    </location>
</feature>
<dbReference type="EMBL" id="JASPKY010000949">
    <property type="protein sequence ID" value="KAK9679983.1"/>
    <property type="molecule type" value="Genomic_DNA"/>
</dbReference>
<reference evidence="4 5" key="1">
    <citation type="journal article" date="2024" name="BMC Genomics">
        <title>De novo assembly and annotation of Popillia japonica's genome with initial clues to its potential as an invasive pest.</title>
        <authorList>
            <person name="Cucini C."/>
            <person name="Boschi S."/>
            <person name="Funari R."/>
            <person name="Cardaioli E."/>
            <person name="Iannotti N."/>
            <person name="Marturano G."/>
            <person name="Paoli F."/>
            <person name="Bruttini M."/>
            <person name="Carapelli A."/>
            <person name="Frati F."/>
            <person name="Nardi F."/>
        </authorList>
    </citation>
    <scope>NUCLEOTIDE SEQUENCE [LARGE SCALE GENOMIC DNA]</scope>
    <source>
        <strain evidence="4">DMR45628</strain>
    </source>
</reference>
<proteinExistence type="predicted"/>
<feature type="domain" description="PiggyBac transposable element-derived protein 4 C-terminal zinc-finger" evidence="2">
    <location>
        <begin position="279"/>
        <end position="319"/>
    </location>
</feature>
<evidence type="ECO:0000259" key="3">
    <source>
        <dbReference type="Pfam" id="PF13843"/>
    </source>
</evidence>
<dbReference type="AlphaFoldDB" id="A0AAW1HUJ5"/>
<evidence type="ECO:0000256" key="1">
    <source>
        <dbReference type="SAM" id="MobiDB-lite"/>
    </source>
</evidence>
<feature type="domain" description="PiggyBac transposable element-derived protein" evidence="3">
    <location>
        <begin position="140"/>
        <end position="241"/>
    </location>
</feature>
<dbReference type="InterPro" id="IPR029526">
    <property type="entry name" value="PGBD"/>
</dbReference>
<evidence type="ECO:0000313" key="4">
    <source>
        <dbReference type="EMBL" id="KAK9679983.1"/>
    </source>
</evidence>
<comment type="caution">
    <text evidence="4">The sequence shown here is derived from an EMBL/GenBank/DDBJ whole genome shotgun (WGS) entry which is preliminary data.</text>
</comment>
<sequence>MSASEDSAIPGVSPSTRNTGVRGQDLCQRRKRILTKTELERIADHLSEISSEDNDFSSDDNLKNKDYVPSDDKPDHFANFSDVDTSAEDELNSNGSTPPPTPAMQSDNESDWTDTEADPLDIPFTRVPSFTSNLDNNAKPIDYFRLFIDDAIINTVVTETNNRAKTLAPVARNTRKKLKAWKDVTPPEITKFIGLCLLSGTIHFPRLSRQWSQKSFYFHPVFGKCMSRNRFCDILRFLREELMKDMLQIPDTRRCSRPTDQESEFHYLEPVPSTPKDKLAMKRCRQCSKGRLHKKSRYHCPICPENPGLCVHPCFRLWHSVVH</sequence>
<evidence type="ECO:0000313" key="5">
    <source>
        <dbReference type="Proteomes" id="UP001458880"/>
    </source>
</evidence>
<accession>A0AAW1HUJ5</accession>
<dbReference type="InterPro" id="IPR032718">
    <property type="entry name" value="PGBD4_Znf_C"/>
</dbReference>
<evidence type="ECO:0000259" key="2">
    <source>
        <dbReference type="Pfam" id="PF13842"/>
    </source>
</evidence>